<dbReference type="Gene3D" id="1.10.340.30">
    <property type="entry name" value="Hypothetical protein, domain 2"/>
    <property type="match status" value="1"/>
</dbReference>
<organism evidence="5 6">
    <name type="scientific">Populus deltoides</name>
    <name type="common">Eastern poplar</name>
    <name type="synonym">Eastern cottonwood</name>
    <dbReference type="NCBI Taxonomy" id="3696"/>
    <lineage>
        <taxon>Eukaryota</taxon>
        <taxon>Viridiplantae</taxon>
        <taxon>Streptophyta</taxon>
        <taxon>Embryophyta</taxon>
        <taxon>Tracheophyta</taxon>
        <taxon>Spermatophyta</taxon>
        <taxon>Magnoliopsida</taxon>
        <taxon>eudicotyledons</taxon>
        <taxon>Gunneridae</taxon>
        <taxon>Pentapetalae</taxon>
        <taxon>rosids</taxon>
        <taxon>fabids</taxon>
        <taxon>Malpighiales</taxon>
        <taxon>Salicaceae</taxon>
        <taxon>Saliceae</taxon>
        <taxon>Populus</taxon>
    </lineage>
</organism>
<dbReference type="InterPro" id="IPR011257">
    <property type="entry name" value="DNA_glycosylase"/>
</dbReference>
<dbReference type="Pfam" id="PF00730">
    <property type="entry name" value="HhH-GPD"/>
    <property type="match status" value="1"/>
</dbReference>
<comment type="subcellular location">
    <subcellularLocation>
        <location evidence="1">Nucleus</location>
    </subcellularLocation>
</comment>
<dbReference type="GO" id="GO:0005634">
    <property type="term" value="C:nucleus"/>
    <property type="evidence" value="ECO:0007669"/>
    <property type="project" value="UniProtKB-SubCell"/>
</dbReference>
<evidence type="ECO:0000313" key="5">
    <source>
        <dbReference type="EMBL" id="KAH8489972.1"/>
    </source>
</evidence>
<feature type="domain" description="HhH-GPD" evidence="4">
    <location>
        <begin position="129"/>
        <end position="217"/>
    </location>
</feature>
<proteinExistence type="predicted"/>
<evidence type="ECO:0000256" key="1">
    <source>
        <dbReference type="ARBA" id="ARBA00004123"/>
    </source>
</evidence>
<dbReference type="Proteomes" id="UP000807159">
    <property type="component" value="Chromosome 14"/>
</dbReference>
<dbReference type="GO" id="GO:0003677">
    <property type="term" value="F:DNA binding"/>
    <property type="evidence" value="ECO:0007669"/>
    <property type="project" value="InterPro"/>
</dbReference>
<accession>A0A8T2XB13</accession>
<dbReference type="GO" id="GO:0003824">
    <property type="term" value="F:catalytic activity"/>
    <property type="evidence" value="ECO:0007669"/>
    <property type="project" value="InterPro"/>
</dbReference>
<evidence type="ECO:0000313" key="6">
    <source>
        <dbReference type="Proteomes" id="UP000807159"/>
    </source>
</evidence>
<dbReference type="PANTHER" id="PTHR15074">
    <property type="entry name" value="METHYL-CPG-BINDING PROTEIN"/>
    <property type="match status" value="1"/>
</dbReference>
<comment type="caution">
    <text evidence="5">The sequence shown here is derived from an EMBL/GenBank/DDBJ whole genome shotgun (WGS) entry which is preliminary data.</text>
</comment>
<feature type="region of interest" description="Disordered" evidence="3">
    <location>
        <begin position="1"/>
        <end position="29"/>
    </location>
</feature>
<evidence type="ECO:0000259" key="4">
    <source>
        <dbReference type="Pfam" id="PF00730"/>
    </source>
</evidence>
<feature type="region of interest" description="Disordered" evidence="3">
    <location>
        <begin position="50"/>
        <end position="81"/>
    </location>
</feature>
<dbReference type="InterPro" id="IPR003265">
    <property type="entry name" value="HhH-GPD_domain"/>
</dbReference>
<dbReference type="PANTHER" id="PTHR15074:SF0">
    <property type="entry name" value="METHYL-CPG-BINDING DOMAIN PROTEIN 4-LIKE PROTEIN"/>
    <property type="match status" value="1"/>
</dbReference>
<sequence length="234" mass="26640">MEGGAEKKRRRERKDFECDGKAGGGHGRPVEVSARVMGLFSEFAFTGCSGGQGKLPPPPPPLDLPSRKSKGKKKLRRRRGRDHPGSLLLKCVMWHTSGDDPTTVGFRPNLLTSFFKRIITMTLGEFSSFVRPILNDFFTLCPDAKTTTNVDQNEIAQLTRSLGFKNTRAEKIKRLSEIYLQEDWTHVTFLPGVGKYAADAYAIFCTGRWDRVVPEDHMLTRYWEFLRKGRWIIE</sequence>
<keyword evidence="6" id="KW-1185">Reference proteome</keyword>
<dbReference type="GO" id="GO:0006284">
    <property type="term" value="P:base-excision repair"/>
    <property type="evidence" value="ECO:0007669"/>
    <property type="project" value="InterPro"/>
</dbReference>
<evidence type="ECO:0000256" key="2">
    <source>
        <dbReference type="ARBA" id="ARBA00023242"/>
    </source>
</evidence>
<dbReference type="EMBL" id="JACEGQ020000014">
    <property type="protein sequence ID" value="KAH8489972.1"/>
    <property type="molecule type" value="Genomic_DNA"/>
</dbReference>
<dbReference type="SUPFAM" id="SSF48150">
    <property type="entry name" value="DNA-glycosylase"/>
    <property type="match status" value="1"/>
</dbReference>
<name>A0A8T2XB13_POPDE</name>
<protein>
    <recommendedName>
        <fullName evidence="4">HhH-GPD domain-containing protein</fullName>
    </recommendedName>
</protein>
<evidence type="ECO:0000256" key="3">
    <source>
        <dbReference type="SAM" id="MobiDB-lite"/>
    </source>
</evidence>
<gene>
    <name evidence="5" type="ORF">H0E87_025258</name>
</gene>
<dbReference type="InterPro" id="IPR045138">
    <property type="entry name" value="MeCP2/MBD4"/>
</dbReference>
<reference evidence="5" key="1">
    <citation type="journal article" date="2021" name="J. Hered.">
        <title>Genome Assembly of Salicaceae Populus deltoides (Eastern Cottonwood) I-69 Based on Nanopore Sequencing and Hi-C Technologies.</title>
        <authorList>
            <person name="Bai S."/>
            <person name="Wu H."/>
            <person name="Zhang J."/>
            <person name="Pan Z."/>
            <person name="Zhao W."/>
            <person name="Li Z."/>
            <person name="Tong C."/>
        </authorList>
    </citation>
    <scope>NUCLEOTIDE SEQUENCE</scope>
    <source>
        <tissue evidence="5">Leaf</tissue>
    </source>
</reference>
<feature type="compositionally biased region" description="Basic residues" evidence="3">
    <location>
        <begin position="67"/>
        <end position="81"/>
    </location>
</feature>
<dbReference type="AlphaFoldDB" id="A0A8T2XB13"/>
<keyword evidence="2" id="KW-0539">Nucleus</keyword>